<dbReference type="SUPFAM" id="SSF81301">
    <property type="entry name" value="Nucleotidyltransferase"/>
    <property type="match status" value="1"/>
</dbReference>
<protein>
    <submittedName>
        <fullName evidence="2">Nucleotidyltransferase domain-containing protein</fullName>
    </submittedName>
</protein>
<sequence>MNTGLSRSDIKLIATAIQQFPEIENAVIFGSRARGTYRKASDVDLAVKGSAVTGKTIQQLHFLLNEELPLPYFFDVVHYEALGNPLFVTHIDSVGKLLAPFAN</sequence>
<dbReference type="EMBL" id="RYFG02000089">
    <property type="protein sequence ID" value="TRW95570.1"/>
    <property type="molecule type" value="Genomic_DNA"/>
</dbReference>
<organism evidence="2 3">
    <name type="scientific">Candidatus Methylobacter oryzae</name>
    <dbReference type="NCBI Taxonomy" id="2497749"/>
    <lineage>
        <taxon>Bacteria</taxon>
        <taxon>Pseudomonadati</taxon>
        <taxon>Pseudomonadota</taxon>
        <taxon>Gammaproteobacteria</taxon>
        <taxon>Methylococcales</taxon>
        <taxon>Methylococcaceae</taxon>
        <taxon>Methylobacter</taxon>
    </lineage>
</organism>
<proteinExistence type="predicted"/>
<dbReference type="Pfam" id="PF18765">
    <property type="entry name" value="Polbeta"/>
    <property type="match status" value="1"/>
</dbReference>
<name>A0ABY3CBH0_9GAMM</name>
<dbReference type="Proteomes" id="UP000733744">
    <property type="component" value="Unassembled WGS sequence"/>
</dbReference>
<evidence type="ECO:0000313" key="2">
    <source>
        <dbReference type="EMBL" id="TRW95570.1"/>
    </source>
</evidence>
<dbReference type="InterPro" id="IPR043519">
    <property type="entry name" value="NT_sf"/>
</dbReference>
<evidence type="ECO:0000313" key="3">
    <source>
        <dbReference type="Proteomes" id="UP000733744"/>
    </source>
</evidence>
<reference evidence="2 3" key="1">
    <citation type="journal article" date="2019" name="Antonie Van Leeuwenhoek">
        <title>Description of 'Ca. Methylobacter oryzae' KRF1, a novel species from the environmentally important Methylobacter clade 2.</title>
        <authorList>
            <person name="Khatri K."/>
            <person name="Mohite J.A."/>
            <person name="Pandit P.S."/>
            <person name="Bahulikar R."/>
            <person name="Rahalkar M.C."/>
        </authorList>
    </citation>
    <scope>NUCLEOTIDE SEQUENCE [LARGE SCALE GENOMIC DNA]</scope>
    <source>
        <strain evidence="2 3">KRF1</strain>
    </source>
</reference>
<dbReference type="CDD" id="cd05403">
    <property type="entry name" value="NT_KNTase_like"/>
    <property type="match status" value="1"/>
</dbReference>
<dbReference type="Gene3D" id="3.30.460.10">
    <property type="entry name" value="Beta Polymerase, domain 2"/>
    <property type="match status" value="1"/>
</dbReference>
<dbReference type="InterPro" id="IPR041633">
    <property type="entry name" value="Polbeta"/>
</dbReference>
<gene>
    <name evidence="2" type="ORF">EKO24_009965</name>
</gene>
<feature type="domain" description="Polymerase beta nucleotidyltransferase" evidence="1">
    <location>
        <begin position="13"/>
        <end position="98"/>
    </location>
</feature>
<dbReference type="RefSeq" id="WP_127030136.1">
    <property type="nucleotide sequence ID" value="NZ_RYFG02000089.1"/>
</dbReference>
<keyword evidence="3" id="KW-1185">Reference proteome</keyword>
<accession>A0ABY3CBH0</accession>
<evidence type="ECO:0000259" key="1">
    <source>
        <dbReference type="Pfam" id="PF18765"/>
    </source>
</evidence>
<comment type="caution">
    <text evidence="2">The sequence shown here is derived from an EMBL/GenBank/DDBJ whole genome shotgun (WGS) entry which is preliminary data.</text>
</comment>